<proteinExistence type="inferred from homology"/>
<dbReference type="GO" id="GO:0042254">
    <property type="term" value="P:ribosome biogenesis"/>
    <property type="evidence" value="ECO:0007669"/>
    <property type="project" value="InterPro"/>
</dbReference>
<dbReference type="RefSeq" id="WP_221288034.1">
    <property type="nucleotide sequence ID" value="NZ_AP024597.1"/>
</dbReference>
<comment type="function">
    <text evidence="9">Multifunctional RNA-binding protein that recognizes the K-turn motif in ribosomal RNA, the RNA component of RNase P, box H/ACA, box C/D and box C'/D' sRNAs.</text>
</comment>
<dbReference type="Proteomes" id="UP000825123">
    <property type="component" value="Chromosome"/>
</dbReference>
<evidence type="ECO:0000259" key="10">
    <source>
        <dbReference type="Pfam" id="PF01248"/>
    </source>
</evidence>
<dbReference type="GO" id="GO:0004526">
    <property type="term" value="F:ribonuclease P activity"/>
    <property type="evidence" value="ECO:0007669"/>
    <property type="project" value="UniProtKB-UniRule"/>
</dbReference>
<dbReference type="InterPro" id="IPR004038">
    <property type="entry name" value="Ribosomal_eL8/eL30/eS12/Gad45"/>
</dbReference>
<evidence type="ECO:0000256" key="5">
    <source>
        <dbReference type="ARBA" id="ARBA00022730"/>
    </source>
</evidence>
<keyword evidence="6 9" id="KW-0694">RNA-binding</keyword>
<reference evidence="11 12" key="1">
    <citation type="submission" date="2021-04" db="EMBL/GenBank/DDBJ databases">
        <title>Complete genome sequence of Stygiolobus sp. KN-1.</title>
        <authorList>
            <person name="Nakamura K."/>
            <person name="Sakai H."/>
            <person name="Kurosawa N."/>
        </authorList>
    </citation>
    <scope>NUCLEOTIDE SEQUENCE [LARGE SCALE GENOMIC DNA]</scope>
    <source>
        <strain evidence="11 12">KN-1</strain>
    </source>
</reference>
<evidence type="ECO:0000256" key="3">
    <source>
        <dbReference type="ARBA" id="ARBA00022490"/>
    </source>
</evidence>
<evidence type="ECO:0000256" key="6">
    <source>
        <dbReference type="ARBA" id="ARBA00022884"/>
    </source>
</evidence>
<keyword evidence="3 9" id="KW-0963">Cytoplasm</keyword>
<dbReference type="FunFam" id="3.30.1330.30:FF:000020">
    <property type="entry name" value="50S ribosomal protein L7Ae"/>
    <property type="match status" value="1"/>
</dbReference>
<dbReference type="GO" id="GO:0005737">
    <property type="term" value="C:cytoplasm"/>
    <property type="evidence" value="ECO:0007669"/>
    <property type="project" value="UniProtKB-SubCell"/>
</dbReference>
<dbReference type="InterPro" id="IPR029064">
    <property type="entry name" value="Ribosomal_eL30-like_sf"/>
</dbReference>
<evidence type="ECO:0000256" key="4">
    <source>
        <dbReference type="ARBA" id="ARBA00022694"/>
    </source>
</evidence>
<dbReference type="InterPro" id="IPR004037">
    <property type="entry name" value="Ribosomal_eL8-like_CS"/>
</dbReference>
<organism evidence="11 12">
    <name type="scientific">Stygiolobus caldivivus</name>
    <dbReference type="NCBI Taxonomy" id="2824673"/>
    <lineage>
        <taxon>Archaea</taxon>
        <taxon>Thermoproteota</taxon>
        <taxon>Thermoprotei</taxon>
        <taxon>Sulfolobales</taxon>
        <taxon>Sulfolobaceae</taxon>
        <taxon>Stygiolobus</taxon>
    </lineage>
</organism>
<dbReference type="NCBIfam" id="TIGR03677">
    <property type="entry name" value="eL8_ribo"/>
    <property type="match status" value="1"/>
</dbReference>
<dbReference type="InterPro" id="IPR022481">
    <property type="entry name" value="Ribosomal_eL8_arc"/>
</dbReference>
<comment type="subcellular location">
    <subcellularLocation>
        <location evidence="1 9">Cytoplasm</location>
    </subcellularLocation>
</comment>
<dbReference type="InterPro" id="IPR050257">
    <property type="entry name" value="eL8/uL1-like"/>
</dbReference>
<evidence type="ECO:0000256" key="8">
    <source>
        <dbReference type="ARBA" id="ARBA00023274"/>
    </source>
</evidence>
<dbReference type="GO" id="GO:1990904">
    <property type="term" value="C:ribonucleoprotein complex"/>
    <property type="evidence" value="ECO:0007669"/>
    <property type="project" value="UniProtKB-KW"/>
</dbReference>
<dbReference type="InterPro" id="IPR018492">
    <property type="entry name" value="Ribosomal_eL8/Nhp2"/>
</dbReference>
<keyword evidence="5 9" id="KW-0699">rRNA-binding</keyword>
<keyword evidence="12" id="KW-1185">Reference proteome</keyword>
<evidence type="ECO:0000256" key="9">
    <source>
        <dbReference type="HAMAP-Rule" id="MF_00326"/>
    </source>
</evidence>
<keyword evidence="7 9" id="KW-0689">Ribosomal protein</keyword>
<dbReference type="Gene3D" id="3.30.1330.30">
    <property type="match status" value="1"/>
</dbReference>
<dbReference type="PRINTS" id="PR00881">
    <property type="entry name" value="L7ARS6FAMILY"/>
</dbReference>
<evidence type="ECO:0000313" key="12">
    <source>
        <dbReference type="Proteomes" id="UP000825123"/>
    </source>
</evidence>
<dbReference type="Pfam" id="PF01248">
    <property type="entry name" value="Ribosomal_L7Ae"/>
    <property type="match status" value="1"/>
</dbReference>
<name>A0A8D5U7S0_9CREN</name>
<dbReference type="GO" id="GO:0005840">
    <property type="term" value="C:ribosome"/>
    <property type="evidence" value="ECO:0007669"/>
    <property type="project" value="UniProtKB-KW"/>
</dbReference>
<comment type="subunit">
    <text evidence="9">Part of the 50S ribosomal subunit. Probably part of the RNase P complex.</text>
</comment>
<evidence type="ECO:0000256" key="1">
    <source>
        <dbReference type="ARBA" id="ARBA00004496"/>
    </source>
</evidence>
<evidence type="ECO:0000256" key="2">
    <source>
        <dbReference type="ARBA" id="ARBA00007337"/>
    </source>
</evidence>
<dbReference type="GO" id="GO:0001682">
    <property type="term" value="P:tRNA 5'-leader removal"/>
    <property type="evidence" value="ECO:0007669"/>
    <property type="project" value="UniProtKB-UniRule"/>
</dbReference>
<dbReference type="GO" id="GO:0006412">
    <property type="term" value="P:translation"/>
    <property type="evidence" value="ECO:0007669"/>
    <property type="project" value="UniProtKB-UniRule"/>
</dbReference>
<dbReference type="AlphaFoldDB" id="A0A8D5U7S0"/>
<protein>
    <recommendedName>
        <fullName evidence="9">Large ribosomal subunit protein eL8</fullName>
    </recommendedName>
</protein>
<sequence>MSKPTYVKFEVPQDLAEKVLEAVKKARETGKVKKGTNETTKAIERGQAKLVVIAEDVQPEEIVAHLPLLCEEKKIPYVYVPSKKSLGEACNLQVAAAAAAIIDPGEAKEMVDEIIKRVEGLKGQSS</sequence>
<dbReference type="KEGG" id="csty:KN1_26170"/>
<keyword evidence="4 9" id="KW-0819">tRNA processing</keyword>
<keyword evidence="8 9" id="KW-0687">Ribonucleoprotein</keyword>
<accession>A0A8D5U7S0</accession>
<dbReference type="EMBL" id="AP024597">
    <property type="protein sequence ID" value="BCU71320.1"/>
    <property type="molecule type" value="Genomic_DNA"/>
</dbReference>
<dbReference type="HAMAP" id="MF_00326">
    <property type="entry name" value="Ribosomal_eL8"/>
    <property type="match status" value="1"/>
</dbReference>
<dbReference type="GeneID" id="66164340"/>
<dbReference type="GO" id="GO:0019843">
    <property type="term" value="F:rRNA binding"/>
    <property type="evidence" value="ECO:0007669"/>
    <property type="project" value="UniProtKB-KW"/>
</dbReference>
<dbReference type="SUPFAM" id="SSF55315">
    <property type="entry name" value="L30e-like"/>
    <property type="match status" value="1"/>
</dbReference>
<feature type="domain" description="Ribosomal protein eL8/eL30/eS12/Gadd45" evidence="10">
    <location>
        <begin position="18"/>
        <end position="110"/>
    </location>
</feature>
<comment type="similarity">
    <text evidence="2 9">Belongs to the eukaryotic ribosomal protein eL8 family.</text>
</comment>
<gene>
    <name evidence="9" type="primary">rpl7ae</name>
    <name evidence="11" type="ORF">KN1_26170</name>
</gene>
<dbReference type="PRINTS" id="PR00884">
    <property type="entry name" value="RIBOSOMALHS6"/>
</dbReference>
<dbReference type="PROSITE" id="PS01082">
    <property type="entry name" value="RIBOSOMAL_L7AE"/>
    <property type="match status" value="1"/>
</dbReference>
<dbReference type="GO" id="GO:0003735">
    <property type="term" value="F:structural constituent of ribosome"/>
    <property type="evidence" value="ECO:0007669"/>
    <property type="project" value="InterPro"/>
</dbReference>
<evidence type="ECO:0000256" key="7">
    <source>
        <dbReference type="ARBA" id="ARBA00022980"/>
    </source>
</evidence>
<dbReference type="PANTHER" id="PTHR23105">
    <property type="entry name" value="RIBOSOMAL PROTEIN L7AE FAMILY MEMBER"/>
    <property type="match status" value="1"/>
</dbReference>
<evidence type="ECO:0000313" key="11">
    <source>
        <dbReference type="EMBL" id="BCU71320.1"/>
    </source>
</evidence>